<dbReference type="GO" id="GO:0016866">
    <property type="term" value="F:intramolecular transferase activity"/>
    <property type="evidence" value="ECO:0007669"/>
    <property type="project" value="InterPro"/>
</dbReference>
<dbReference type="SUPFAM" id="SSF48239">
    <property type="entry name" value="Terpenoid cyclases/Protein prenyltransferases"/>
    <property type="match status" value="1"/>
</dbReference>
<protein>
    <submittedName>
        <fullName evidence="2">Uncharacterized protein</fullName>
    </submittedName>
</protein>
<organism evidence="2 3">
    <name type="scientific">Stephania yunnanensis</name>
    <dbReference type="NCBI Taxonomy" id="152371"/>
    <lineage>
        <taxon>Eukaryota</taxon>
        <taxon>Viridiplantae</taxon>
        <taxon>Streptophyta</taxon>
        <taxon>Embryophyta</taxon>
        <taxon>Tracheophyta</taxon>
        <taxon>Spermatophyta</taxon>
        <taxon>Magnoliopsida</taxon>
        <taxon>Ranunculales</taxon>
        <taxon>Menispermaceae</taxon>
        <taxon>Menispermoideae</taxon>
        <taxon>Cissampelideae</taxon>
        <taxon>Stephania</taxon>
    </lineage>
</organism>
<evidence type="ECO:0000256" key="1">
    <source>
        <dbReference type="ARBA" id="ARBA00023235"/>
    </source>
</evidence>
<dbReference type="PANTHER" id="PTHR11764:SF58">
    <property type="entry name" value="BETA-AMYRIN SYNTHASE-RELATED"/>
    <property type="match status" value="1"/>
</dbReference>
<gene>
    <name evidence="2" type="ORF">Syun_019246</name>
</gene>
<dbReference type="InterPro" id="IPR008930">
    <property type="entry name" value="Terpenoid_cyclase/PrenylTrfase"/>
</dbReference>
<keyword evidence="1" id="KW-0413">Isomerase</keyword>
<accession>A0AAP0NX46</accession>
<proteinExistence type="predicted"/>
<name>A0AAP0NX46_9MAGN</name>
<dbReference type="Proteomes" id="UP001420932">
    <property type="component" value="Unassembled WGS sequence"/>
</dbReference>
<reference evidence="2 3" key="1">
    <citation type="submission" date="2024-01" db="EMBL/GenBank/DDBJ databases">
        <title>Genome assemblies of Stephania.</title>
        <authorList>
            <person name="Yang L."/>
        </authorList>
    </citation>
    <scope>NUCLEOTIDE SEQUENCE [LARGE SCALE GENOMIC DNA]</scope>
    <source>
        <strain evidence="2">YNDBR</strain>
        <tissue evidence="2">Leaf</tissue>
    </source>
</reference>
<dbReference type="Gene3D" id="1.50.10.20">
    <property type="match status" value="1"/>
</dbReference>
<evidence type="ECO:0000313" key="3">
    <source>
        <dbReference type="Proteomes" id="UP001420932"/>
    </source>
</evidence>
<dbReference type="AlphaFoldDB" id="A0AAP0NX46"/>
<dbReference type="InterPro" id="IPR018333">
    <property type="entry name" value="Squalene_cyclase"/>
</dbReference>
<dbReference type="GO" id="GO:0016104">
    <property type="term" value="P:triterpenoid biosynthetic process"/>
    <property type="evidence" value="ECO:0007669"/>
    <property type="project" value="InterPro"/>
</dbReference>
<dbReference type="EMBL" id="JBBNAF010000008">
    <property type="protein sequence ID" value="KAK9121629.1"/>
    <property type="molecule type" value="Genomic_DNA"/>
</dbReference>
<evidence type="ECO:0000313" key="2">
    <source>
        <dbReference type="EMBL" id="KAK9121629.1"/>
    </source>
</evidence>
<keyword evidence="3" id="KW-1185">Reference proteome</keyword>
<dbReference type="GO" id="GO:0005811">
    <property type="term" value="C:lipid droplet"/>
    <property type="evidence" value="ECO:0007669"/>
    <property type="project" value="InterPro"/>
</dbReference>
<sequence>MIEMQNLANLYIYCRWVYGAISYLYGNRFIGPITDLILSLREELHVQPYHNINWSKTRYICANTYDAPTHVAVPSGRYPPSTPDTHAMV</sequence>
<comment type="caution">
    <text evidence="2">The sequence shown here is derived from an EMBL/GenBank/DDBJ whole genome shotgun (WGS) entry which is preliminary data.</text>
</comment>
<dbReference type="PANTHER" id="PTHR11764">
    <property type="entry name" value="TERPENE CYCLASE/MUTASE FAMILY MEMBER"/>
    <property type="match status" value="1"/>
</dbReference>